<organism evidence="2">
    <name type="scientific">Arundo donax</name>
    <name type="common">Giant reed</name>
    <name type="synonym">Donax arundinaceus</name>
    <dbReference type="NCBI Taxonomy" id="35708"/>
    <lineage>
        <taxon>Eukaryota</taxon>
        <taxon>Viridiplantae</taxon>
        <taxon>Streptophyta</taxon>
        <taxon>Embryophyta</taxon>
        <taxon>Tracheophyta</taxon>
        <taxon>Spermatophyta</taxon>
        <taxon>Magnoliopsida</taxon>
        <taxon>Liliopsida</taxon>
        <taxon>Poales</taxon>
        <taxon>Poaceae</taxon>
        <taxon>PACMAD clade</taxon>
        <taxon>Arundinoideae</taxon>
        <taxon>Arundineae</taxon>
        <taxon>Arundo</taxon>
    </lineage>
</organism>
<reference evidence="2" key="2">
    <citation type="journal article" date="2015" name="Data Brief">
        <title>Shoot transcriptome of the giant reed, Arundo donax.</title>
        <authorList>
            <person name="Barrero R.A."/>
            <person name="Guerrero F.D."/>
            <person name="Moolhuijzen P."/>
            <person name="Goolsby J.A."/>
            <person name="Tidwell J."/>
            <person name="Bellgard S.E."/>
            <person name="Bellgard M.I."/>
        </authorList>
    </citation>
    <scope>NUCLEOTIDE SEQUENCE</scope>
    <source>
        <tissue evidence="2">Shoot tissue taken approximately 20 cm above the soil surface</tissue>
    </source>
</reference>
<reference evidence="2" key="1">
    <citation type="submission" date="2014-09" db="EMBL/GenBank/DDBJ databases">
        <authorList>
            <person name="Magalhaes I.L.F."/>
            <person name="Oliveira U."/>
            <person name="Santos F.R."/>
            <person name="Vidigal T.H.D.A."/>
            <person name="Brescovit A.D."/>
            <person name="Santos A.J."/>
        </authorList>
    </citation>
    <scope>NUCLEOTIDE SEQUENCE</scope>
    <source>
        <tissue evidence="2">Shoot tissue taken approximately 20 cm above the soil surface</tissue>
    </source>
</reference>
<feature type="region of interest" description="Disordered" evidence="1">
    <location>
        <begin position="1"/>
        <end position="30"/>
    </location>
</feature>
<protein>
    <submittedName>
        <fullName evidence="2">Uncharacterized protein</fullName>
    </submittedName>
</protein>
<name>A0A0A9CYR0_ARUDO</name>
<proteinExistence type="predicted"/>
<accession>A0A0A9CYR0</accession>
<feature type="compositionally biased region" description="Basic and acidic residues" evidence="1">
    <location>
        <begin position="132"/>
        <end position="145"/>
    </location>
</feature>
<dbReference type="EMBL" id="GBRH01217164">
    <property type="protein sequence ID" value="JAD80731.1"/>
    <property type="molecule type" value="Transcribed_RNA"/>
</dbReference>
<feature type="compositionally biased region" description="Basic and acidic residues" evidence="1">
    <location>
        <begin position="1"/>
        <end position="22"/>
    </location>
</feature>
<feature type="compositionally biased region" description="Basic and acidic residues" evidence="1">
    <location>
        <begin position="102"/>
        <end position="122"/>
    </location>
</feature>
<evidence type="ECO:0000313" key="2">
    <source>
        <dbReference type="EMBL" id="JAD80731.1"/>
    </source>
</evidence>
<sequence>MQDHYRTHLEPIMSLDHEDPRKPFRRSSRLNAGSCEVTDVSHKTLHEDAVIPSAPYSLSVQKQHGPTTGKDTGNSLQHVDSGVHVVVTASEFKKMEINELPRNEANLKERQEARSERQEARSRVPGVGAHQTCDKASKTKQDHLAEIQSSLPFNIIEAPEPPEEAGNKR</sequence>
<feature type="region of interest" description="Disordered" evidence="1">
    <location>
        <begin position="102"/>
        <end position="169"/>
    </location>
</feature>
<dbReference type="AlphaFoldDB" id="A0A0A9CYR0"/>
<evidence type="ECO:0000256" key="1">
    <source>
        <dbReference type="SAM" id="MobiDB-lite"/>
    </source>
</evidence>